<organism evidence="9 10">
    <name type="scientific">Sphingomonas hankyongi</name>
    <dbReference type="NCBI Taxonomy" id="2908209"/>
    <lineage>
        <taxon>Bacteria</taxon>
        <taxon>Pseudomonadati</taxon>
        <taxon>Pseudomonadota</taxon>
        <taxon>Alphaproteobacteria</taxon>
        <taxon>Sphingomonadales</taxon>
        <taxon>Sphingomonadaceae</taxon>
        <taxon>Sphingomonas</taxon>
    </lineage>
</organism>
<dbReference type="PROSITE" id="PS51278">
    <property type="entry name" value="GATASE_TYPE_2"/>
    <property type="match status" value="1"/>
</dbReference>
<evidence type="ECO:0000256" key="1">
    <source>
        <dbReference type="ARBA" id="ARBA00005187"/>
    </source>
</evidence>
<evidence type="ECO:0000256" key="7">
    <source>
        <dbReference type="ARBA" id="ARBA00048741"/>
    </source>
</evidence>
<dbReference type="InterPro" id="IPR033738">
    <property type="entry name" value="AsnB_N"/>
</dbReference>
<dbReference type="Gene3D" id="3.60.20.10">
    <property type="entry name" value="Glutamine Phosphoribosylpyrophosphate, subunit 1, domain 1"/>
    <property type="match status" value="1"/>
</dbReference>
<dbReference type="InterPro" id="IPR029055">
    <property type="entry name" value="Ntn_hydrolases_N"/>
</dbReference>
<keyword evidence="4" id="KW-0547">Nucleotide-binding</keyword>
<comment type="similarity">
    <text evidence="2">Belongs to the asparagine synthetase family.</text>
</comment>
<accession>A0ABT0S2V4</accession>
<dbReference type="InterPro" id="IPR014729">
    <property type="entry name" value="Rossmann-like_a/b/a_fold"/>
</dbReference>
<evidence type="ECO:0000313" key="9">
    <source>
        <dbReference type="EMBL" id="MCL6730156.1"/>
    </source>
</evidence>
<proteinExistence type="inferred from homology"/>
<dbReference type="SUPFAM" id="SSF52402">
    <property type="entry name" value="Adenine nucleotide alpha hydrolases-like"/>
    <property type="match status" value="1"/>
</dbReference>
<keyword evidence="5" id="KW-0067">ATP-binding</keyword>
<feature type="domain" description="Glutamine amidotransferase type-2" evidence="8">
    <location>
        <begin position="34"/>
        <end position="250"/>
    </location>
</feature>
<reference evidence="9" key="1">
    <citation type="submission" date="2022-05" db="EMBL/GenBank/DDBJ databases">
        <authorList>
            <person name="Jo J.-H."/>
            <person name="Im W.-T."/>
        </authorList>
    </citation>
    <scope>NUCLEOTIDE SEQUENCE</scope>
    <source>
        <strain evidence="9">SE220</strain>
    </source>
</reference>
<dbReference type="RefSeq" id="WP_249831658.1">
    <property type="nucleotide sequence ID" value="NZ_JAMGBE010000003.1"/>
</dbReference>
<dbReference type="InterPro" id="IPR001962">
    <property type="entry name" value="Asn_synthase"/>
</dbReference>
<dbReference type="NCBIfam" id="TIGR01536">
    <property type="entry name" value="asn_synth_AEB"/>
    <property type="match status" value="1"/>
</dbReference>
<evidence type="ECO:0000256" key="5">
    <source>
        <dbReference type="ARBA" id="ARBA00022840"/>
    </source>
</evidence>
<dbReference type="Proteomes" id="UP001165342">
    <property type="component" value="Unassembled WGS sequence"/>
</dbReference>
<sequence length="697" mass="76829">MPDDAHAALFLGEVATCKVSLEFDNLSCQGGLMCGIAGVIGEAARDAGLLSRMAQTIAHRGPDDEGIWNDAEALIALVNRRLAIIDLSPHGHQPMLSADGRFVLTFNGEIYNHAELRDELEARGAVPSGGWRGHSDTETLLQAIASLRLEPALERCVGMYAFALWDRQERTLRLVRDRFGEKPLYYGWVAKDFMFASELKAIRAHPRFEGEIDRRALALYASRTYIPAPLSIYRRIFKLEPGCILDVPLDAAGKPLEEPPSTDSPASGLSVTRYWSYRDVLLSGLRDPIRDEDEVLFQLEFVLARAVQSQSIADVPVGAFLSGGIDSSAIVALYQKYSSQPVRTFTIGFREEAFNEADHARAVARHLGTEHNERVVTAREAQEVIPQLPRIYDEPFADSSQIPTFLVSRFAREQVTVALSGDGGDELFGGYNRYFGTGRFWSKLKLLPAPVRAALAAPLGRVPPSAWDLVGKGVLGKRRPPYFGAKVRKTMRSIAGARSLDGVFATFLDEWAGEPSPVLGADVDPKLCAFDLNLPGAPDAMRMMYCDAVSYLPDDILCKVDRATMAASLEGHAPYLDHRVAALAARIPNGMKIRGGSGKHILRKLLYREAPRELFERPKAGFGIPVGEWIKGPLRDWAEGLLDSSSLSAEGWFDADIVRARWKQHLNGGRDSTQALWAILMFQAWVREERTDVAAAA</sequence>
<dbReference type="Pfam" id="PF13537">
    <property type="entry name" value="GATase_7"/>
    <property type="match status" value="1"/>
</dbReference>
<dbReference type="GO" id="GO:0004066">
    <property type="term" value="F:asparagine synthase (glutamine-hydrolyzing) activity"/>
    <property type="evidence" value="ECO:0007669"/>
    <property type="project" value="UniProtKB-EC"/>
</dbReference>
<dbReference type="Pfam" id="PF00733">
    <property type="entry name" value="Asn_synthase"/>
    <property type="match status" value="1"/>
</dbReference>
<keyword evidence="10" id="KW-1185">Reference proteome</keyword>
<dbReference type="InterPro" id="IPR017932">
    <property type="entry name" value="GATase_2_dom"/>
</dbReference>
<gene>
    <name evidence="9" type="primary">asnB</name>
    <name evidence="9" type="ORF">LZ538_08840</name>
</gene>
<comment type="pathway">
    <text evidence="1">Amino-acid biosynthesis; L-asparagine biosynthesis; L-asparagine from L-aspartate (L-Gln route): step 1/1.</text>
</comment>
<comment type="caution">
    <text evidence="9">The sequence shown here is derived from an EMBL/GenBank/DDBJ whole genome shotgun (WGS) entry which is preliminary data.</text>
</comment>
<evidence type="ECO:0000256" key="6">
    <source>
        <dbReference type="ARBA" id="ARBA00022962"/>
    </source>
</evidence>
<evidence type="ECO:0000256" key="4">
    <source>
        <dbReference type="ARBA" id="ARBA00022741"/>
    </source>
</evidence>
<dbReference type="PIRSF" id="PIRSF001589">
    <property type="entry name" value="Asn_synthetase_glu-h"/>
    <property type="match status" value="1"/>
</dbReference>
<keyword evidence="6" id="KW-0315">Glutamine amidotransferase</keyword>
<dbReference type="PANTHER" id="PTHR43284:SF1">
    <property type="entry name" value="ASPARAGINE SYNTHETASE"/>
    <property type="match status" value="1"/>
</dbReference>
<dbReference type="EC" id="6.3.5.4" evidence="3"/>
<dbReference type="Gene3D" id="3.40.50.620">
    <property type="entry name" value="HUPs"/>
    <property type="match status" value="1"/>
</dbReference>
<comment type="catalytic activity">
    <reaction evidence="7">
        <text>L-aspartate + L-glutamine + ATP + H2O = L-asparagine + L-glutamate + AMP + diphosphate + H(+)</text>
        <dbReference type="Rhea" id="RHEA:12228"/>
        <dbReference type="ChEBI" id="CHEBI:15377"/>
        <dbReference type="ChEBI" id="CHEBI:15378"/>
        <dbReference type="ChEBI" id="CHEBI:29985"/>
        <dbReference type="ChEBI" id="CHEBI:29991"/>
        <dbReference type="ChEBI" id="CHEBI:30616"/>
        <dbReference type="ChEBI" id="CHEBI:33019"/>
        <dbReference type="ChEBI" id="CHEBI:58048"/>
        <dbReference type="ChEBI" id="CHEBI:58359"/>
        <dbReference type="ChEBI" id="CHEBI:456215"/>
        <dbReference type="EC" id="6.3.5.4"/>
    </reaction>
</comment>
<keyword evidence="9" id="KW-0436">Ligase</keyword>
<evidence type="ECO:0000259" key="8">
    <source>
        <dbReference type="PROSITE" id="PS51278"/>
    </source>
</evidence>
<dbReference type="SUPFAM" id="SSF56235">
    <property type="entry name" value="N-terminal nucleophile aminohydrolases (Ntn hydrolases)"/>
    <property type="match status" value="1"/>
</dbReference>
<dbReference type="CDD" id="cd00712">
    <property type="entry name" value="AsnB"/>
    <property type="match status" value="1"/>
</dbReference>
<dbReference type="CDD" id="cd01991">
    <property type="entry name" value="Asn_synthase_B_C"/>
    <property type="match status" value="1"/>
</dbReference>
<dbReference type="InterPro" id="IPR051786">
    <property type="entry name" value="ASN_synthetase/amidase"/>
</dbReference>
<dbReference type="EMBL" id="JAMGBE010000003">
    <property type="protein sequence ID" value="MCL6730156.1"/>
    <property type="molecule type" value="Genomic_DNA"/>
</dbReference>
<evidence type="ECO:0000256" key="2">
    <source>
        <dbReference type="ARBA" id="ARBA00005752"/>
    </source>
</evidence>
<protein>
    <recommendedName>
        <fullName evidence="3">asparagine synthase (glutamine-hydrolyzing)</fullName>
        <ecNumber evidence="3">6.3.5.4</ecNumber>
    </recommendedName>
</protein>
<dbReference type="InterPro" id="IPR006426">
    <property type="entry name" value="Asn_synth_AEB"/>
</dbReference>
<evidence type="ECO:0000313" key="10">
    <source>
        <dbReference type="Proteomes" id="UP001165342"/>
    </source>
</evidence>
<name>A0ABT0S2V4_9SPHN</name>
<dbReference type="PANTHER" id="PTHR43284">
    <property type="entry name" value="ASPARAGINE SYNTHETASE (GLUTAMINE-HYDROLYZING)"/>
    <property type="match status" value="1"/>
</dbReference>
<evidence type="ECO:0000256" key="3">
    <source>
        <dbReference type="ARBA" id="ARBA00012737"/>
    </source>
</evidence>